<evidence type="ECO:0000313" key="1">
    <source>
        <dbReference type="EMBL" id="UYO41772.1"/>
    </source>
</evidence>
<dbReference type="AlphaFoldDB" id="A0AAX3E407"/>
<dbReference type="Proteomes" id="UP001163166">
    <property type="component" value="Chromosome"/>
</dbReference>
<protein>
    <submittedName>
        <fullName evidence="1">UPF0149 family protein</fullName>
    </submittedName>
</protein>
<accession>A0AAX3E407</accession>
<dbReference type="RefSeq" id="WP_264076427.1">
    <property type="nucleotide sequence ID" value="NZ_CP076676.1"/>
</dbReference>
<proteinExistence type="predicted"/>
<dbReference type="InterPro" id="IPR004027">
    <property type="entry name" value="SEC_C_motif"/>
</dbReference>
<sequence>MAKSANYLDRLDDALEALGPDAMLVEELDGFVAGLLLCPEPIKPGDWLPVVYDAGDDQASPFTDLAHANRVFALIVQYYNSVARTLSDHPERYQPLLPVDPESGELVWQVWIDGFAAATDLRPEAWSRLDDADEATTAAFDGLLDLIEIADAEANADADNPPSDRPAVTVPNSDQIAGWILTLNRWRIAHNPAPREIEWGPPSAARKVGRNDPCPCGSGKKYKRCCGKT</sequence>
<dbReference type="Gene3D" id="1.20.120.740">
    <property type="entry name" value="YgfB uncharacterised protein family UPF0149, PF03695"/>
    <property type="match status" value="1"/>
</dbReference>
<name>A0AAX3E407_RHOPL</name>
<evidence type="ECO:0000313" key="2">
    <source>
        <dbReference type="Proteomes" id="UP001163166"/>
    </source>
</evidence>
<dbReference type="InterPro" id="IPR036255">
    <property type="entry name" value="YgfB-like_sf"/>
</dbReference>
<gene>
    <name evidence="1" type="ORF">KQX62_10980</name>
</gene>
<dbReference type="Pfam" id="PF03695">
    <property type="entry name" value="UPF0149"/>
    <property type="match status" value="1"/>
</dbReference>
<reference evidence="1" key="1">
    <citation type="journal article" date="2022" name="Biol. Control">
        <title>In silico genomic analysis of Rhodopseudomonas palustris strains revealed potential biocontrol agents and crop yield enhancers.</title>
        <authorList>
            <person name="Surachat K."/>
            <person name="Kantachote D."/>
            <person name="Deachamag P."/>
            <person name="Wonglapsuwan M."/>
        </authorList>
    </citation>
    <scope>NUCLEOTIDE SEQUENCE</scope>
    <source>
        <strain evidence="1">TLS06</strain>
    </source>
</reference>
<dbReference type="InterPro" id="IPR011978">
    <property type="entry name" value="YgfB-like"/>
</dbReference>
<organism evidence="1 2">
    <name type="scientific">Rhodopseudomonas palustris</name>
    <dbReference type="NCBI Taxonomy" id="1076"/>
    <lineage>
        <taxon>Bacteria</taxon>
        <taxon>Pseudomonadati</taxon>
        <taxon>Pseudomonadota</taxon>
        <taxon>Alphaproteobacteria</taxon>
        <taxon>Hyphomicrobiales</taxon>
        <taxon>Nitrobacteraceae</taxon>
        <taxon>Rhodopseudomonas</taxon>
    </lineage>
</organism>
<dbReference type="NCBIfam" id="TIGR02292">
    <property type="entry name" value="ygfB_yecA"/>
    <property type="match status" value="1"/>
</dbReference>
<dbReference type="SUPFAM" id="SSF103642">
    <property type="entry name" value="Sec-C motif"/>
    <property type="match status" value="1"/>
</dbReference>
<dbReference type="Gene3D" id="3.10.450.50">
    <property type="match status" value="1"/>
</dbReference>
<dbReference type="SUPFAM" id="SSF101327">
    <property type="entry name" value="YgfB-like"/>
    <property type="match status" value="1"/>
</dbReference>
<dbReference type="EMBL" id="CP076676">
    <property type="protein sequence ID" value="UYO41772.1"/>
    <property type="molecule type" value="Genomic_DNA"/>
</dbReference>
<dbReference type="Pfam" id="PF02810">
    <property type="entry name" value="SEC-C"/>
    <property type="match status" value="1"/>
</dbReference>